<protein>
    <recommendedName>
        <fullName evidence="1">CobQ/CobB/MinD/ParA nucleotide binding domain-containing protein</fullName>
    </recommendedName>
</protein>
<feature type="domain" description="CobQ/CobB/MinD/ParA nucleotide binding" evidence="1">
    <location>
        <begin position="9"/>
        <end position="142"/>
    </location>
</feature>
<sequence>MVWIVIWSLVHTKGGVAKTTTCMFLAAAAVRRGMPTRVVDADPQGSASSWADRAAHLGTPLPFDVVPATAAGLRELPSQPGELILVDTPPGTAAAIDAAIDAADLVIIPTGPRAADIDRVWPTLDITAHRSTTVLLTLVDMRKVEAVEMPRGLIEANAPVLRNIVRNLTAIERSFGRGIPRYLGDYSDVFDELLASVGLEKEITV</sequence>
<dbReference type="SUPFAM" id="SSF52540">
    <property type="entry name" value="P-loop containing nucleoside triphosphate hydrolases"/>
    <property type="match status" value="1"/>
</dbReference>
<dbReference type="InterPro" id="IPR027417">
    <property type="entry name" value="P-loop_NTPase"/>
</dbReference>
<organism evidence="2 3">
    <name type="scientific">Mycobacterium scrofulaceum</name>
    <dbReference type="NCBI Taxonomy" id="1783"/>
    <lineage>
        <taxon>Bacteria</taxon>
        <taxon>Bacillati</taxon>
        <taxon>Actinomycetota</taxon>
        <taxon>Actinomycetes</taxon>
        <taxon>Mycobacteriales</taxon>
        <taxon>Mycobacteriaceae</taxon>
        <taxon>Mycobacterium</taxon>
    </lineage>
</organism>
<keyword evidence="3" id="KW-1185">Reference proteome</keyword>
<reference evidence="2 3" key="1">
    <citation type="submission" date="2017-02" db="EMBL/GenBank/DDBJ databases">
        <title>The new phylogeny of genus Mycobacterium.</title>
        <authorList>
            <person name="Tortoli E."/>
            <person name="Trovato A."/>
            <person name="Cirillo D.M."/>
        </authorList>
    </citation>
    <scope>NUCLEOTIDE SEQUENCE [LARGE SCALE GENOMIC DNA]</scope>
    <source>
        <strain evidence="2 3">DSM 43992</strain>
    </source>
</reference>
<dbReference type="InterPro" id="IPR050678">
    <property type="entry name" value="DNA_Partitioning_ATPase"/>
</dbReference>
<evidence type="ECO:0000259" key="1">
    <source>
        <dbReference type="Pfam" id="PF01656"/>
    </source>
</evidence>
<dbReference type="Gene3D" id="3.40.50.300">
    <property type="entry name" value="P-loop containing nucleotide triphosphate hydrolases"/>
    <property type="match status" value="1"/>
</dbReference>
<dbReference type="RefSeq" id="WP_007172479.1">
    <property type="nucleotide sequence ID" value="NZ_MVIJ01000075.1"/>
</dbReference>
<dbReference type="EMBL" id="MVIJ01000075">
    <property type="protein sequence ID" value="ORB68107.1"/>
    <property type="molecule type" value="Genomic_DNA"/>
</dbReference>
<dbReference type="PANTHER" id="PTHR13696">
    <property type="entry name" value="P-LOOP CONTAINING NUCLEOSIDE TRIPHOSPHATE HYDROLASE"/>
    <property type="match status" value="1"/>
</dbReference>
<comment type="caution">
    <text evidence="2">The sequence shown here is derived from an EMBL/GenBank/DDBJ whole genome shotgun (WGS) entry which is preliminary data.</text>
</comment>
<gene>
    <name evidence="2" type="ORF">BST44_27075</name>
</gene>
<dbReference type="Pfam" id="PF01656">
    <property type="entry name" value="CbiA"/>
    <property type="match status" value="1"/>
</dbReference>
<dbReference type="PANTHER" id="PTHR13696:SF99">
    <property type="entry name" value="COBYRINIC ACID AC-DIAMIDE SYNTHASE"/>
    <property type="match status" value="1"/>
</dbReference>
<dbReference type="InterPro" id="IPR002586">
    <property type="entry name" value="CobQ/CobB/MinD/ParA_Nub-bd_dom"/>
</dbReference>
<name>A0A1X0K0Y6_MYCSC</name>
<dbReference type="STRING" id="1783.BST44_27075"/>
<accession>A0A1X0K0Y6</accession>
<evidence type="ECO:0000313" key="3">
    <source>
        <dbReference type="Proteomes" id="UP000192601"/>
    </source>
</evidence>
<dbReference type="CDD" id="cd02042">
    <property type="entry name" value="ParAB_family"/>
    <property type="match status" value="1"/>
</dbReference>
<proteinExistence type="predicted"/>
<dbReference type="AlphaFoldDB" id="A0A1X0K0Y6"/>
<dbReference type="Proteomes" id="UP000192601">
    <property type="component" value="Unassembled WGS sequence"/>
</dbReference>
<evidence type="ECO:0000313" key="2">
    <source>
        <dbReference type="EMBL" id="ORB68107.1"/>
    </source>
</evidence>